<evidence type="ECO:0000259" key="7">
    <source>
        <dbReference type="PROSITE" id="PS50052"/>
    </source>
</evidence>
<dbReference type="GO" id="GO:0033863">
    <property type="term" value="F:ribose 1,5-bisphosphate phosphokinase activity"/>
    <property type="evidence" value="ECO:0007669"/>
    <property type="project" value="UniProtKB-UniRule"/>
</dbReference>
<name>A0A5E7QF46_PSEFL</name>
<evidence type="ECO:0000256" key="5">
    <source>
        <dbReference type="ARBA" id="ARBA00022840"/>
    </source>
</evidence>
<evidence type="ECO:0000313" key="8">
    <source>
        <dbReference type="EMBL" id="VVP60339.1"/>
    </source>
</evidence>
<dbReference type="UniPathway" id="UPA00087">
    <property type="reaction ID" value="UER00175"/>
</dbReference>
<dbReference type="PANTHER" id="PTHR23117">
    <property type="entry name" value="GUANYLATE KINASE-RELATED"/>
    <property type="match status" value="1"/>
</dbReference>
<dbReference type="HAMAP" id="MF_00836">
    <property type="entry name" value="PhnN"/>
    <property type="match status" value="1"/>
</dbReference>
<dbReference type="NCBIfam" id="TIGR02322">
    <property type="entry name" value="phosphon_PhnN"/>
    <property type="match status" value="1"/>
</dbReference>
<comment type="pathway">
    <text evidence="2 6">Metabolic intermediate biosynthesis; 5-phospho-alpha-D-ribose 1-diphosphate biosynthesis; 5-phospho-alpha-D-ribose 1-diphosphate from D-ribose 5-phosphate (route II): step 3/3.</text>
</comment>
<dbReference type="EC" id="2.7.4.23" evidence="6"/>
<dbReference type="NCBIfam" id="NF007485">
    <property type="entry name" value="PRK10078.1"/>
    <property type="match status" value="1"/>
</dbReference>
<reference evidence="8 9" key="1">
    <citation type="submission" date="2019-09" db="EMBL/GenBank/DDBJ databases">
        <authorList>
            <person name="Chandra G."/>
            <person name="Truman W A."/>
        </authorList>
    </citation>
    <scope>NUCLEOTIDE SEQUENCE [LARGE SCALE GENOMIC DNA]</scope>
    <source>
        <strain evidence="8">PS870</strain>
    </source>
</reference>
<proteinExistence type="inferred from homology"/>
<dbReference type="PANTHER" id="PTHR23117:SF8">
    <property type="entry name" value="RIBOSE 1,5-BISPHOSPHATE PHOSPHOKINASE PHNN"/>
    <property type="match status" value="1"/>
</dbReference>
<dbReference type="EMBL" id="CABVIK010000029">
    <property type="protein sequence ID" value="VVP60339.1"/>
    <property type="molecule type" value="Genomic_DNA"/>
</dbReference>
<comment type="function">
    <text evidence="6">Catalyzes the phosphorylation of ribose 1,5-bisphosphate to 5-phospho-D-ribosyl alpha-1-diphosphate (PRPP).</text>
</comment>
<comment type="similarity">
    <text evidence="6">Belongs to the ribose 1,5-bisphosphokinase family.</text>
</comment>
<protein>
    <recommendedName>
        <fullName evidence="6">Ribose 1,5-bisphosphate phosphokinase PhnN</fullName>
        <ecNumber evidence="6">2.7.4.23</ecNumber>
    </recommendedName>
    <alternativeName>
        <fullName evidence="6">Ribose 1,5-bisphosphokinase</fullName>
    </alternativeName>
</protein>
<evidence type="ECO:0000256" key="6">
    <source>
        <dbReference type="HAMAP-Rule" id="MF_00836"/>
    </source>
</evidence>
<evidence type="ECO:0000256" key="3">
    <source>
        <dbReference type="ARBA" id="ARBA00022679"/>
    </source>
</evidence>
<sequence>MADLLVADRTGGGFRMDGRLIYLMGPSGSGKDSLIEAARQPLRSINGEVVRRVITRSAESVGEDAIGVSREEFEQRRDKGDFALSWHAHGLDYGIPVQIDHWLEEGRHVLVNGSRGHLAEALQRYPTLLPVLLTVQDEVLRERLMKRGRESLAEIEARLRRNRLFTAEDPLGDSQIYRLDNSGEIAVTVANLLKLLNVSAEPDRI</sequence>
<dbReference type="Gene3D" id="3.40.50.300">
    <property type="entry name" value="P-loop containing nucleotide triphosphate hydrolases"/>
    <property type="match status" value="1"/>
</dbReference>
<keyword evidence="4 6" id="KW-0547">Nucleotide-binding</keyword>
<keyword evidence="5 6" id="KW-0067">ATP-binding</keyword>
<accession>A0A5E7QF46</accession>
<keyword evidence="3 6" id="KW-0808">Transferase</keyword>
<dbReference type="Pfam" id="PF13238">
    <property type="entry name" value="AAA_18"/>
    <property type="match status" value="1"/>
</dbReference>
<dbReference type="InterPro" id="IPR027417">
    <property type="entry name" value="P-loop_NTPase"/>
</dbReference>
<comment type="catalytic activity">
    <reaction evidence="1 6">
        <text>alpha-D-ribose 1,5-bisphosphate + ATP = 5-phospho-alpha-D-ribose 1-diphosphate + ADP</text>
        <dbReference type="Rhea" id="RHEA:20109"/>
        <dbReference type="ChEBI" id="CHEBI:30616"/>
        <dbReference type="ChEBI" id="CHEBI:58017"/>
        <dbReference type="ChEBI" id="CHEBI:68688"/>
        <dbReference type="ChEBI" id="CHEBI:456216"/>
        <dbReference type="EC" id="2.7.4.23"/>
    </reaction>
</comment>
<keyword evidence="8" id="KW-0418">Kinase</keyword>
<dbReference type="AlphaFoldDB" id="A0A5E7QF46"/>
<organism evidence="8 9">
    <name type="scientific">Pseudomonas fluorescens</name>
    <dbReference type="NCBI Taxonomy" id="294"/>
    <lineage>
        <taxon>Bacteria</taxon>
        <taxon>Pseudomonadati</taxon>
        <taxon>Pseudomonadota</taxon>
        <taxon>Gammaproteobacteria</taxon>
        <taxon>Pseudomonadales</taxon>
        <taxon>Pseudomonadaceae</taxon>
        <taxon>Pseudomonas</taxon>
    </lineage>
</organism>
<dbReference type="GO" id="GO:0006015">
    <property type="term" value="P:5-phosphoribose 1-diphosphate biosynthetic process"/>
    <property type="evidence" value="ECO:0007669"/>
    <property type="project" value="UniProtKB-UniRule"/>
</dbReference>
<feature type="binding site" evidence="6">
    <location>
        <begin position="25"/>
        <end position="32"/>
    </location>
    <ligand>
        <name>ATP</name>
        <dbReference type="ChEBI" id="CHEBI:30616"/>
    </ligand>
</feature>
<evidence type="ECO:0000256" key="2">
    <source>
        <dbReference type="ARBA" id="ARBA00005069"/>
    </source>
</evidence>
<dbReference type="GO" id="GO:0005829">
    <property type="term" value="C:cytosol"/>
    <property type="evidence" value="ECO:0007669"/>
    <property type="project" value="TreeGrafter"/>
</dbReference>
<dbReference type="InterPro" id="IPR012699">
    <property type="entry name" value="PhnN"/>
</dbReference>
<evidence type="ECO:0000256" key="1">
    <source>
        <dbReference type="ARBA" id="ARBA00000373"/>
    </source>
</evidence>
<feature type="domain" description="Guanylate kinase-like" evidence="7">
    <location>
        <begin position="18"/>
        <end position="197"/>
    </location>
</feature>
<dbReference type="InterPro" id="IPR008144">
    <property type="entry name" value="Guanylate_kin-like_dom"/>
</dbReference>
<dbReference type="GO" id="GO:0005524">
    <property type="term" value="F:ATP binding"/>
    <property type="evidence" value="ECO:0007669"/>
    <property type="project" value="UniProtKB-KW"/>
</dbReference>
<dbReference type="SMART" id="SM00072">
    <property type="entry name" value="GuKc"/>
    <property type="match status" value="1"/>
</dbReference>
<dbReference type="GO" id="GO:0019634">
    <property type="term" value="P:organic phosphonate metabolic process"/>
    <property type="evidence" value="ECO:0007669"/>
    <property type="project" value="UniProtKB-UniRule"/>
</dbReference>
<dbReference type="InterPro" id="IPR008145">
    <property type="entry name" value="GK/Ca_channel_bsu"/>
</dbReference>
<dbReference type="SUPFAM" id="SSF52540">
    <property type="entry name" value="P-loop containing nucleoside triphosphate hydrolases"/>
    <property type="match status" value="1"/>
</dbReference>
<gene>
    <name evidence="6 8" type="primary">phnN</name>
    <name evidence="8" type="ORF">PS870_06118</name>
</gene>
<dbReference type="Proteomes" id="UP000349468">
    <property type="component" value="Unassembled WGS sequence"/>
</dbReference>
<evidence type="ECO:0000256" key="4">
    <source>
        <dbReference type="ARBA" id="ARBA00022741"/>
    </source>
</evidence>
<dbReference type="PROSITE" id="PS50052">
    <property type="entry name" value="GUANYLATE_KINASE_2"/>
    <property type="match status" value="1"/>
</dbReference>
<evidence type="ECO:0000313" key="9">
    <source>
        <dbReference type="Proteomes" id="UP000349468"/>
    </source>
</evidence>